<evidence type="ECO:0000256" key="7">
    <source>
        <dbReference type="SAM" id="Phobius"/>
    </source>
</evidence>
<dbReference type="PROSITE" id="PS50011">
    <property type="entry name" value="PROTEIN_KINASE_DOM"/>
    <property type="match status" value="1"/>
</dbReference>
<evidence type="ECO:0000256" key="2">
    <source>
        <dbReference type="ARBA" id="ARBA00022527"/>
    </source>
</evidence>
<feature type="domain" description="Protein kinase" evidence="8">
    <location>
        <begin position="1"/>
        <end position="163"/>
    </location>
</feature>
<keyword evidence="4" id="KW-0547">Nucleotide-binding</keyword>
<evidence type="ECO:0000256" key="3">
    <source>
        <dbReference type="ARBA" id="ARBA00022679"/>
    </source>
</evidence>
<dbReference type="PROSITE" id="PS00108">
    <property type="entry name" value="PROTEIN_KINASE_ST"/>
    <property type="match status" value="1"/>
</dbReference>
<dbReference type="SUPFAM" id="SSF56112">
    <property type="entry name" value="Protein kinase-like (PK-like)"/>
    <property type="match status" value="1"/>
</dbReference>
<dbReference type="GO" id="GO:0005524">
    <property type="term" value="F:ATP binding"/>
    <property type="evidence" value="ECO:0007669"/>
    <property type="project" value="UniProtKB-KW"/>
</dbReference>
<keyword evidence="5" id="KW-0418">Kinase</keyword>
<dbReference type="AlphaFoldDB" id="X0ZLW1"/>
<dbReference type="PANTHER" id="PTHR43671">
    <property type="entry name" value="SERINE/THREONINE-PROTEIN KINASE NEK"/>
    <property type="match status" value="1"/>
</dbReference>
<keyword evidence="2" id="KW-0723">Serine/threonine-protein kinase</keyword>
<dbReference type="GO" id="GO:0004674">
    <property type="term" value="F:protein serine/threonine kinase activity"/>
    <property type="evidence" value="ECO:0007669"/>
    <property type="project" value="UniProtKB-KW"/>
</dbReference>
<dbReference type="PANTHER" id="PTHR43671:SF13">
    <property type="entry name" value="SERINE_THREONINE-PROTEIN KINASE NEK2"/>
    <property type="match status" value="1"/>
</dbReference>
<gene>
    <name evidence="9" type="ORF">S01H4_14075</name>
</gene>
<accession>X0ZLW1</accession>
<proteinExistence type="predicted"/>
<comment type="caution">
    <text evidence="9">The sequence shown here is derived from an EMBL/GenBank/DDBJ whole genome shotgun (WGS) entry which is preliminary data.</text>
</comment>
<keyword evidence="7" id="KW-0812">Transmembrane</keyword>
<evidence type="ECO:0000256" key="5">
    <source>
        <dbReference type="ARBA" id="ARBA00022777"/>
    </source>
</evidence>
<dbReference type="FunFam" id="1.10.510.10:FF:000021">
    <property type="entry name" value="Serine/threonine protein kinase"/>
    <property type="match status" value="1"/>
</dbReference>
<dbReference type="InterPro" id="IPR011009">
    <property type="entry name" value="Kinase-like_dom_sf"/>
</dbReference>
<feature type="non-terminal residue" evidence="9">
    <location>
        <position position="266"/>
    </location>
</feature>
<feature type="transmembrane region" description="Helical" evidence="7">
    <location>
        <begin position="196"/>
        <end position="217"/>
    </location>
</feature>
<evidence type="ECO:0000256" key="6">
    <source>
        <dbReference type="ARBA" id="ARBA00022840"/>
    </source>
</evidence>
<evidence type="ECO:0000259" key="8">
    <source>
        <dbReference type="PROSITE" id="PS50011"/>
    </source>
</evidence>
<dbReference type="InterPro" id="IPR050660">
    <property type="entry name" value="NEK_Ser/Thr_kinase"/>
</dbReference>
<keyword evidence="7" id="KW-1133">Transmembrane helix</keyword>
<dbReference type="EC" id="2.7.11.1" evidence="1"/>
<keyword evidence="6" id="KW-0067">ATP-binding</keyword>
<sequence length="266" mass="29615">MDAGTAMEIAKQVCKGLAEAQRLGVVHRDLKSNNIMIDKEGNARIMDFGIARSLKAKGLTGEGIIIGTPEYMSPEQAEAKEVDHRSDIYSLGVILYEMATGLLPFEGDTPLSIAMKHKGETPKDPKKLNVQIPDNLSSVILRCMEKNKEKRYQNSEELFAELISIEKGITSTERVVPKRKPITSKEITMKFSLKKLLIPVFVVFILVVISVIIMKILPKEEAVPSPTDKPSIAVLPFDDLSPQKDQEYFCDGMAVELIDRLTNIEN</sequence>
<organism evidence="9">
    <name type="scientific">marine sediment metagenome</name>
    <dbReference type="NCBI Taxonomy" id="412755"/>
    <lineage>
        <taxon>unclassified sequences</taxon>
        <taxon>metagenomes</taxon>
        <taxon>ecological metagenomes</taxon>
    </lineage>
</organism>
<evidence type="ECO:0000313" key="9">
    <source>
        <dbReference type="EMBL" id="GAG59062.1"/>
    </source>
</evidence>
<dbReference type="EMBL" id="BART01006181">
    <property type="protein sequence ID" value="GAG59062.1"/>
    <property type="molecule type" value="Genomic_DNA"/>
</dbReference>
<dbReference type="Gene3D" id="1.10.510.10">
    <property type="entry name" value="Transferase(Phosphotransferase) domain 1"/>
    <property type="match status" value="1"/>
</dbReference>
<keyword evidence="7" id="KW-0472">Membrane</keyword>
<dbReference type="InterPro" id="IPR008271">
    <property type="entry name" value="Ser/Thr_kinase_AS"/>
</dbReference>
<evidence type="ECO:0000256" key="4">
    <source>
        <dbReference type="ARBA" id="ARBA00022741"/>
    </source>
</evidence>
<keyword evidence="3" id="KW-0808">Transferase</keyword>
<reference evidence="9" key="1">
    <citation type="journal article" date="2014" name="Front. Microbiol.">
        <title>High frequency of phylogenetically diverse reductive dehalogenase-homologous genes in deep subseafloor sedimentary metagenomes.</title>
        <authorList>
            <person name="Kawai M."/>
            <person name="Futagami T."/>
            <person name="Toyoda A."/>
            <person name="Takaki Y."/>
            <person name="Nishi S."/>
            <person name="Hori S."/>
            <person name="Arai W."/>
            <person name="Tsubouchi T."/>
            <person name="Morono Y."/>
            <person name="Uchiyama I."/>
            <person name="Ito T."/>
            <person name="Fujiyama A."/>
            <person name="Inagaki F."/>
            <person name="Takami H."/>
        </authorList>
    </citation>
    <scope>NUCLEOTIDE SEQUENCE</scope>
    <source>
        <strain evidence="9">Expedition CK06-06</strain>
    </source>
</reference>
<dbReference type="CDD" id="cd14014">
    <property type="entry name" value="STKc_PknB_like"/>
    <property type="match status" value="1"/>
</dbReference>
<dbReference type="Pfam" id="PF00069">
    <property type="entry name" value="Pkinase"/>
    <property type="match status" value="1"/>
</dbReference>
<evidence type="ECO:0000256" key="1">
    <source>
        <dbReference type="ARBA" id="ARBA00012513"/>
    </source>
</evidence>
<name>X0ZLW1_9ZZZZ</name>
<protein>
    <recommendedName>
        <fullName evidence="1">non-specific serine/threonine protein kinase</fullName>
        <ecNumber evidence="1">2.7.11.1</ecNumber>
    </recommendedName>
</protein>
<dbReference type="SMART" id="SM00220">
    <property type="entry name" value="S_TKc"/>
    <property type="match status" value="1"/>
</dbReference>
<dbReference type="InterPro" id="IPR000719">
    <property type="entry name" value="Prot_kinase_dom"/>
</dbReference>